<gene>
    <name evidence="1" type="ORF">P0082_08095</name>
</gene>
<name>A0ABY8MFY2_9SPIO</name>
<dbReference type="EMBL" id="CP123443">
    <property type="protein sequence ID" value="WGK68440.1"/>
    <property type="molecule type" value="Genomic_DNA"/>
</dbReference>
<accession>A0ABY8MFY2</accession>
<proteinExistence type="predicted"/>
<dbReference type="InterPro" id="IPR007838">
    <property type="entry name" value="Cell_div_ZapA-like"/>
</dbReference>
<evidence type="ECO:0000313" key="1">
    <source>
        <dbReference type="EMBL" id="WGK68440.1"/>
    </source>
</evidence>
<evidence type="ECO:0008006" key="3">
    <source>
        <dbReference type="Google" id="ProtNLM"/>
    </source>
</evidence>
<sequence length="101" mass="11668">MQNQFRFSLLGSNIELRSNSDLVYMERVFRHLEQKMASTQEALKLNDALKTAIITAFLLVDDLLIERAKLEELLPRQDGLEAEKLVNALSHDLKELLQKDK</sequence>
<protein>
    <recommendedName>
        <fullName evidence="3">Cell division protein ZapA</fullName>
    </recommendedName>
</protein>
<dbReference type="InterPro" id="IPR036192">
    <property type="entry name" value="Cell_div_ZapA-like_sf"/>
</dbReference>
<dbReference type="SUPFAM" id="SSF102829">
    <property type="entry name" value="Cell division protein ZapA-like"/>
    <property type="match status" value="1"/>
</dbReference>
<dbReference type="Pfam" id="PF05164">
    <property type="entry name" value="ZapA"/>
    <property type="match status" value="1"/>
</dbReference>
<dbReference type="Proteomes" id="UP001228690">
    <property type="component" value="Chromosome"/>
</dbReference>
<dbReference type="RefSeq" id="WP_326926621.1">
    <property type="nucleotide sequence ID" value="NZ_CP123443.1"/>
</dbReference>
<organism evidence="1 2">
    <name type="scientific">Candidatus Haliotispira prima</name>
    <dbReference type="NCBI Taxonomy" id="3034016"/>
    <lineage>
        <taxon>Bacteria</taxon>
        <taxon>Pseudomonadati</taxon>
        <taxon>Spirochaetota</taxon>
        <taxon>Spirochaetia</taxon>
        <taxon>Spirochaetales</taxon>
        <taxon>Spirochaetaceae</taxon>
        <taxon>Candidatus Haliotispira</taxon>
    </lineage>
</organism>
<keyword evidence="2" id="KW-1185">Reference proteome</keyword>
<reference evidence="1 2" key="1">
    <citation type="submission" date="2023-04" db="EMBL/GenBank/DDBJ databases">
        <title>Spirochaete genome identified in red abalone sample constitutes a novel genus.</title>
        <authorList>
            <person name="Sharma S.P."/>
            <person name="Purcell C.M."/>
            <person name="Hyde J.R."/>
            <person name="Severin A.J."/>
        </authorList>
    </citation>
    <scope>NUCLEOTIDE SEQUENCE [LARGE SCALE GENOMIC DNA]</scope>
    <source>
        <strain evidence="1 2">SP-2023</strain>
    </source>
</reference>
<evidence type="ECO:0000313" key="2">
    <source>
        <dbReference type="Proteomes" id="UP001228690"/>
    </source>
</evidence>